<comment type="similarity">
    <text evidence="2">Belongs to the bacterial solute-binding protein 7 family.</text>
</comment>
<gene>
    <name evidence="6" type="ORF">HZS80_19970</name>
</gene>
<name>A0A7Z0S015_9GAMM</name>
<proteinExistence type="inferred from homology"/>
<evidence type="ECO:0000256" key="4">
    <source>
        <dbReference type="ARBA" id="ARBA00022729"/>
    </source>
</evidence>
<keyword evidence="5" id="KW-1133">Transmembrane helix</keyword>
<keyword evidence="4" id="KW-0732">Signal</keyword>
<protein>
    <submittedName>
        <fullName evidence="6">TRAP transporter substrate-binding protein</fullName>
    </submittedName>
</protein>
<evidence type="ECO:0000256" key="3">
    <source>
        <dbReference type="ARBA" id="ARBA00022448"/>
    </source>
</evidence>
<comment type="subcellular location">
    <subcellularLocation>
        <location evidence="1">Cell envelope</location>
    </subcellularLocation>
</comment>
<dbReference type="GO" id="GO:0030288">
    <property type="term" value="C:outer membrane-bounded periplasmic space"/>
    <property type="evidence" value="ECO:0007669"/>
    <property type="project" value="InterPro"/>
</dbReference>
<dbReference type="Pfam" id="PF03480">
    <property type="entry name" value="DctP"/>
    <property type="match status" value="1"/>
</dbReference>
<keyword evidence="5" id="KW-0812">Transmembrane</keyword>
<dbReference type="InterPro" id="IPR018389">
    <property type="entry name" value="DctP_fam"/>
</dbReference>
<keyword evidence="3" id="KW-0813">Transport</keyword>
<dbReference type="GO" id="GO:0055085">
    <property type="term" value="P:transmembrane transport"/>
    <property type="evidence" value="ECO:0007669"/>
    <property type="project" value="InterPro"/>
</dbReference>
<dbReference type="PANTHER" id="PTHR33376">
    <property type="match status" value="1"/>
</dbReference>
<dbReference type="Proteomes" id="UP000526892">
    <property type="component" value="Unassembled WGS sequence"/>
</dbReference>
<dbReference type="PANTHER" id="PTHR33376:SF4">
    <property type="entry name" value="SIALIC ACID-BINDING PERIPLASMIC PROTEIN SIAP"/>
    <property type="match status" value="1"/>
</dbReference>
<keyword evidence="7" id="KW-1185">Reference proteome</keyword>
<dbReference type="RefSeq" id="WP_179917094.1">
    <property type="nucleotide sequence ID" value="NZ_JACCDE010000037.1"/>
</dbReference>
<evidence type="ECO:0000313" key="6">
    <source>
        <dbReference type="EMBL" id="NYS79951.1"/>
    </source>
</evidence>
<dbReference type="NCBIfam" id="NF037995">
    <property type="entry name" value="TRAP_S1"/>
    <property type="match status" value="1"/>
</dbReference>
<feature type="transmembrane region" description="Helical" evidence="5">
    <location>
        <begin position="45"/>
        <end position="62"/>
    </location>
</feature>
<keyword evidence="5" id="KW-0472">Membrane</keyword>
<evidence type="ECO:0000256" key="1">
    <source>
        <dbReference type="ARBA" id="ARBA00004196"/>
    </source>
</evidence>
<dbReference type="Gene3D" id="3.40.190.170">
    <property type="entry name" value="Bacterial extracellular solute-binding protein, family 7"/>
    <property type="match status" value="1"/>
</dbReference>
<dbReference type="EMBL" id="JACCDE010000037">
    <property type="protein sequence ID" value="NYS79951.1"/>
    <property type="molecule type" value="Genomic_DNA"/>
</dbReference>
<reference evidence="6 7" key="1">
    <citation type="journal article" date="2003" name="Extremophiles">
        <title>Halomonas glaciei sp. nov. isolated from fast ice of Adelie Land, Antarctica.</title>
        <authorList>
            <person name="Reddy G.S."/>
            <person name="Raghavan P.U."/>
            <person name="Sarita N.B."/>
            <person name="Prakash J.S."/>
            <person name="Nagesh N."/>
            <person name="Delille D."/>
            <person name="Shivaji S."/>
        </authorList>
    </citation>
    <scope>NUCLEOTIDE SEQUENCE [LARGE SCALE GENOMIC DNA]</scope>
    <source>
        <strain evidence="6 7">DD39</strain>
    </source>
</reference>
<dbReference type="InterPro" id="IPR004682">
    <property type="entry name" value="TRAP_DctP"/>
</dbReference>
<evidence type="ECO:0000256" key="2">
    <source>
        <dbReference type="ARBA" id="ARBA00009023"/>
    </source>
</evidence>
<sequence>MHHDTTLKFFLCSFLTKHAEKFNDDNAVVRNFNDKRGKIMLKRKLYSCVLALGLVAPMHVALAQTDQTTLRLAVETTPGDPLNVMLATFRDALQESAEDSIELEFFEGGALGDEAALMQLIRAGEVQVVPLGSDVVELDNNFALFDMPFLFADKESARATLDGELGDLLSASLRDKANLEVLAYGELGFRVISNNRHPIRTPKDLDGLKLRTPGSETRLLAFEMLGAAPTPMALGEVYVALRQGVLDGQENPLSVLEEFSLYEVQDYVSLTNHVYTPITLAMNASAYDSLSAELQEKMAQAAQEGAEATRQLSDESDATLVDDFTEAGVSVNQPDLDSFISASVPIRDEIAKRLSGDFWSQAQTLLEQK</sequence>
<dbReference type="PIRSF" id="PIRSF006470">
    <property type="entry name" value="DctB"/>
    <property type="match status" value="1"/>
</dbReference>
<accession>A0A7Z0S015</accession>
<comment type="caution">
    <text evidence="6">The sequence shown here is derived from an EMBL/GenBank/DDBJ whole genome shotgun (WGS) entry which is preliminary data.</text>
</comment>
<dbReference type="NCBIfam" id="TIGR00787">
    <property type="entry name" value="dctP"/>
    <property type="match status" value="1"/>
</dbReference>
<evidence type="ECO:0000313" key="7">
    <source>
        <dbReference type="Proteomes" id="UP000526892"/>
    </source>
</evidence>
<dbReference type="AlphaFoldDB" id="A0A7Z0S015"/>
<dbReference type="CDD" id="cd13603">
    <property type="entry name" value="PBP2_TRAP_Siap_TeaA_like"/>
    <property type="match status" value="1"/>
</dbReference>
<dbReference type="InterPro" id="IPR038404">
    <property type="entry name" value="TRAP_DctP_sf"/>
</dbReference>
<evidence type="ECO:0000256" key="5">
    <source>
        <dbReference type="SAM" id="Phobius"/>
    </source>
</evidence>
<organism evidence="6 7">
    <name type="scientific">Vreelandella glaciei</name>
    <dbReference type="NCBI Taxonomy" id="186761"/>
    <lineage>
        <taxon>Bacteria</taxon>
        <taxon>Pseudomonadati</taxon>
        <taxon>Pseudomonadota</taxon>
        <taxon>Gammaproteobacteria</taxon>
        <taxon>Oceanospirillales</taxon>
        <taxon>Halomonadaceae</taxon>
        <taxon>Vreelandella</taxon>
    </lineage>
</organism>